<dbReference type="NCBIfam" id="NF006718">
    <property type="entry name" value="PRK09256.1"/>
    <property type="match status" value="1"/>
</dbReference>
<dbReference type="PATRIC" id="fig|261654.4.peg.5985"/>
<evidence type="ECO:0000313" key="5">
    <source>
        <dbReference type="Proteomes" id="UP000199385"/>
    </source>
</evidence>
<dbReference type="GO" id="GO:0043022">
    <property type="term" value="F:ribosome binding"/>
    <property type="evidence" value="ECO:0007669"/>
    <property type="project" value="TreeGrafter"/>
</dbReference>
<dbReference type="STRING" id="261654.GA0070611_5911"/>
<proteinExistence type="inferred from homology"/>
<dbReference type="RefSeq" id="WP_091671575.1">
    <property type="nucleotide sequence ID" value="NZ_LT594323.1"/>
</dbReference>
<evidence type="ECO:0000259" key="3">
    <source>
        <dbReference type="Pfam" id="PF00472"/>
    </source>
</evidence>
<dbReference type="EMBL" id="LT594323">
    <property type="protein sequence ID" value="SBT53017.1"/>
    <property type="molecule type" value="Genomic_DNA"/>
</dbReference>
<protein>
    <submittedName>
        <fullName evidence="4">Ribosome-associated protein</fullName>
    </submittedName>
</protein>
<dbReference type="AlphaFoldDB" id="A0A1A9AA17"/>
<dbReference type="GO" id="GO:0004045">
    <property type="term" value="F:peptidyl-tRNA hydrolase activity"/>
    <property type="evidence" value="ECO:0007669"/>
    <property type="project" value="TreeGrafter"/>
</dbReference>
<keyword evidence="5" id="KW-1185">Reference proteome</keyword>
<dbReference type="Pfam" id="PF00472">
    <property type="entry name" value="RF-1"/>
    <property type="match status" value="1"/>
</dbReference>
<dbReference type="OrthoDB" id="9815709at2"/>
<dbReference type="GO" id="GO:0003747">
    <property type="term" value="F:translation release factor activity"/>
    <property type="evidence" value="ECO:0007669"/>
    <property type="project" value="InterPro"/>
</dbReference>
<dbReference type="InterPro" id="IPR045853">
    <property type="entry name" value="Pep_chain_release_fac_I_sf"/>
</dbReference>
<feature type="domain" description="Prokaryotic-type class I peptide chain release factors" evidence="3">
    <location>
        <begin position="11"/>
        <end position="136"/>
    </location>
</feature>
<dbReference type="InterPro" id="IPR000352">
    <property type="entry name" value="Pep_chain_release_fac_I"/>
</dbReference>
<evidence type="ECO:0000313" key="4">
    <source>
        <dbReference type="EMBL" id="SBT53017.1"/>
    </source>
</evidence>
<name>A0A1A9AA17_9ACTN</name>
<reference evidence="5" key="1">
    <citation type="submission" date="2016-06" db="EMBL/GenBank/DDBJ databases">
        <authorList>
            <person name="Varghese N."/>
            <person name="Submissions Spin"/>
        </authorList>
    </citation>
    <scope>NUCLEOTIDE SEQUENCE [LARGE SCALE GENOMIC DNA]</scope>
    <source>
        <strain evidence="5">DSM 44815</strain>
    </source>
</reference>
<dbReference type="Gene3D" id="3.30.160.20">
    <property type="match status" value="1"/>
</dbReference>
<dbReference type="PANTHER" id="PTHR47814:SF1">
    <property type="entry name" value="PEPTIDYL-TRNA HYDROLASE ARFB"/>
    <property type="match status" value="1"/>
</dbReference>
<dbReference type="Proteomes" id="UP000199385">
    <property type="component" value="Chromosome I"/>
</dbReference>
<evidence type="ECO:0000256" key="1">
    <source>
        <dbReference type="ARBA" id="ARBA00010835"/>
    </source>
</evidence>
<evidence type="ECO:0000256" key="2">
    <source>
        <dbReference type="SAM" id="MobiDB-lite"/>
    </source>
</evidence>
<dbReference type="PANTHER" id="PTHR47814">
    <property type="entry name" value="PEPTIDYL-TRNA HYDROLASE ARFB"/>
    <property type="match status" value="1"/>
</dbReference>
<feature type="region of interest" description="Disordered" evidence="2">
    <location>
        <begin position="98"/>
        <end position="141"/>
    </location>
</feature>
<organism evidence="4 5">
    <name type="scientific">Micromonospora auratinigra</name>
    <dbReference type="NCBI Taxonomy" id="261654"/>
    <lineage>
        <taxon>Bacteria</taxon>
        <taxon>Bacillati</taxon>
        <taxon>Actinomycetota</taxon>
        <taxon>Actinomycetes</taxon>
        <taxon>Micromonosporales</taxon>
        <taxon>Micromonosporaceae</taxon>
        <taxon>Micromonospora</taxon>
    </lineage>
</organism>
<accession>A0A1A9AA17</accession>
<dbReference type="SUPFAM" id="SSF75620">
    <property type="entry name" value="Release factor"/>
    <property type="match status" value="1"/>
</dbReference>
<comment type="similarity">
    <text evidence="1">Belongs to the prokaryotic/mitochondrial release factor family.</text>
</comment>
<dbReference type="GO" id="GO:0072344">
    <property type="term" value="P:rescue of stalled ribosome"/>
    <property type="evidence" value="ECO:0007669"/>
    <property type="project" value="TreeGrafter"/>
</dbReference>
<sequence>MDDGLRVTDRILVPAAELRERFSRSSGPGGQGVNTTDSRVELSFDLAGSPSVPESLRARALDRLANRLVDGVLTVAASEHRAQLANREAARERLAALLREAVAPPPKPRRPTRPSRGAKERRLAEKKRQSQRKRDRRVDGD</sequence>
<gene>
    <name evidence="4" type="ORF">GA0070611_5911</name>
</gene>
<feature type="compositionally biased region" description="Basic and acidic residues" evidence="2">
    <location>
        <begin position="117"/>
        <end position="128"/>
    </location>
</feature>